<proteinExistence type="inferred from homology"/>
<keyword evidence="3" id="KW-0238">DNA-binding</keyword>
<evidence type="ECO:0000256" key="3">
    <source>
        <dbReference type="ARBA" id="ARBA00023125"/>
    </source>
</evidence>
<keyword evidence="4" id="KW-0234">DNA repair</keyword>
<evidence type="ECO:0000256" key="2">
    <source>
        <dbReference type="ARBA" id="ARBA00022763"/>
    </source>
</evidence>
<dbReference type="GO" id="GO:0006310">
    <property type="term" value="P:DNA recombination"/>
    <property type="evidence" value="ECO:0007669"/>
    <property type="project" value="InterPro"/>
</dbReference>
<gene>
    <name evidence="6" type="ORF">UFOPK3342_01128</name>
</gene>
<dbReference type="Gene3D" id="1.10.8.10">
    <property type="entry name" value="DNA helicase RuvA subunit, C-terminal domain"/>
    <property type="match status" value="1"/>
</dbReference>
<dbReference type="SUPFAM" id="SSF50249">
    <property type="entry name" value="Nucleic acid-binding proteins"/>
    <property type="match status" value="1"/>
</dbReference>
<dbReference type="SUPFAM" id="SSF47781">
    <property type="entry name" value="RuvA domain 2-like"/>
    <property type="match status" value="1"/>
</dbReference>
<dbReference type="AlphaFoldDB" id="A0A6J7DRP1"/>
<dbReference type="GO" id="GO:0005524">
    <property type="term" value="F:ATP binding"/>
    <property type="evidence" value="ECO:0007669"/>
    <property type="project" value="InterPro"/>
</dbReference>
<evidence type="ECO:0000256" key="4">
    <source>
        <dbReference type="ARBA" id="ARBA00023204"/>
    </source>
</evidence>
<feature type="domain" description="Helix-hairpin-helix DNA-binding motif class 1" evidence="5">
    <location>
        <begin position="107"/>
        <end position="126"/>
    </location>
</feature>
<evidence type="ECO:0000256" key="1">
    <source>
        <dbReference type="ARBA" id="ARBA00022490"/>
    </source>
</evidence>
<dbReference type="InterPro" id="IPR003583">
    <property type="entry name" value="Hlx-hairpin-Hlx_DNA-bd_motif"/>
</dbReference>
<organism evidence="6">
    <name type="scientific">freshwater metagenome</name>
    <dbReference type="NCBI Taxonomy" id="449393"/>
    <lineage>
        <taxon>unclassified sequences</taxon>
        <taxon>metagenomes</taxon>
        <taxon>ecological metagenomes</taxon>
    </lineage>
</organism>
<dbReference type="GO" id="GO:0009379">
    <property type="term" value="C:Holliday junction helicase complex"/>
    <property type="evidence" value="ECO:0007669"/>
    <property type="project" value="InterPro"/>
</dbReference>
<dbReference type="GO" id="GO:0009378">
    <property type="term" value="F:four-way junction helicase activity"/>
    <property type="evidence" value="ECO:0007669"/>
    <property type="project" value="InterPro"/>
</dbReference>
<dbReference type="InterPro" id="IPR012340">
    <property type="entry name" value="NA-bd_OB-fold"/>
</dbReference>
<protein>
    <submittedName>
        <fullName evidence="6">Unannotated protein</fullName>
    </submittedName>
</protein>
<dbReference type="InterPro" id="IPR013849">
    <property type="entry name" value="DNA_helicase_Holl-junc_RuvA_I"/>
</dbReference>
<dbReference type="InterPro" id="IPR011114">
    <property type="entry name" value="RuvA_C"/>
</dbReference>
<dbReference type="SMART" id="SM00278">
    <property type="entry name" value="HhH1"/>
    <property type="match status" value="2"/>
</dbReference>
<dbReference type="GO" id="GO:0003677">
    <property type="term" value="F:DNA binding"/>
    <property type="evidence" value="ECO:0007669"/>
    <property type="project" value="UniProtKB-KW"/>
</dbReference>
<evidence type="ECO:0000313" key="6">
    <source>
        <dbReference type="EMBL" id="CAB4873602.1"/>
    </source>
</evidence>
<dbReference type="Pfam" id="PF01330">
    <property type="entry name" value="RuvA_N"/>
    <property type="match status" value="1"/>
</dbReference>
<keyword evidence="2" id="KW-0227">DNA damage</keyword>
<accession>A0A6J7DRP1</accession>
<feature type="domain" description="Helix-hairpin-helix DNA-binding motif class 1" evidence="5">
    <location>
        <begin position="72"/>
        <end position="91"/>
    </location>
</feature>
<dbReference type="CDD" id="cd14332">
    <property type="entry name" value="UBA_RuvA_C"/>
    <property type="match status" value="1"/>
</dbReference>
<dbReference type="EMBL" id="CAFBLH010000038">
    <property type="protein sequence ID" value="CAB4873602.1"/>
    <property type="molecule type" value="Genomic_DNA"/>
</dbReference>
<name>A0A6J7DRP1_9ZZZZ</name>
<sequence>MISTINGTVRSIHSDRLVIEVGGVGLSVLVNASTSNGATMGTQVQLFTSLVVREDSLTLFGFSTDEARSLFELLQTVSGVGPKVALAILGVLTPEDLSRAIANEDLAALERTPGIGRKGAQRMILELKGKLSDLSNGSTYQQHVPAWRENLMGALVSLGFSPKDSDSAISVVVAQLSSEGIDPGSQPLSSLLKDALASGKNPRA</sequence>
<dbReference type="Gene3D" id="1.10.150.20">
    <property type="entry name" value="5' to 3' exonuclease, C-terminal subdomain"/>
    <property type="match status" value="1"/>
</dbReference>
<dbReference type="NCBIfam" id="TIGR00084">
    <property type="entry name" value="ruvA"/>
    <property type="match status" value="1"/>
</dbReference>
<dbReference type="InterPro" id="IPR000085">
    <property type="entry name" value="RuvA"/>
</dbReference>
<dbReference type="Pfam" id="PF14520">
    <property type="entry name" value="HHH_5"/>
    <property type="match status" value="1"/>
</dbReference>
<dbReference type="Gene3D" id="2.40.50.140">
    <property type="entry name" value="Nucleic acid-binding proteins"/>
    <property type="match status" value="1"/>
</dbReference>
<reference evidence="6" key="1">
    <citation type="submission" date="2020-05" db="EMBL/GenBank/DDBJ databases">
        <authorList>
            <person name="Chiriac C."/>
            <person name="Salcher M."/>
            <person name="Ghai R."/>
            <person name="Kavagutti S V."/>
        </authorList>
    </citation>
    <scope>NUCLEOTIDE SEQUENCE</scope>
</reference>
<dbReference type="HAMAP" id="MF_00031">
    <property type="entry name" value="DNA_HJ_migration_RuvA"/>
    <property type="match status" value="1"/>
</dbReference>
<dbReference type="InterPro" id="IPR010994">
    <property type="entry name" value="RuvA_2-like"/>
</dbReference>
<evidence type="ECO:0000259" key="5">
    <source>
        <dbReference type="SMART" id="SM00278"/>
    </source>
</evidence>
<keyword evidence="1" id="KW-0963">Cytoplasm</keyword>
<dbReference type="GO" id="GO:0006281">
    <property type="term" value="P:DNA repair"/>
    <property type="evidence" value="ECO:0007669"/>
    <property type="project" value="UniProtKB-KW"/>
</dbReference>